<accession>A0AAD9GJY2</accession>
<dbReference type="EMBL" id="JAHBMH010000007">
    <property type="protein sequence ID" value="KAK1939541.1"/>
    <property type="molecule type" value="Genomic_DNA"/>
</dbReference>
<evidence type="ECO:0000313" key="4">
    <source>
        <dbReference type="Proteomes" id="UP001195914"/>
    </source>
</evidence>
<organism evidence="3 4">
    <name type="scientific">Babesia divergens</name>
    <dbReference type="NCBI Taxonomy" id="32595"/>
    <lineage>
        <taxon>Eukaryota</taxon>
        <taxon>Sar</taxon>
        <taxon>Alveolata</taxon>
        <taxon>Apicomplexa</taxon>
        <taxon>Aconoidasida</taxon>
        <taxon>Piroplasmida</taxon>
        <taxon>Babesiidae</taxon>
        <taxon>Babesia</taxon>
    </lineage>
</organism>
<keyword evidence="4" id="KW-1185">Reference proteome</keyword>
<evidence type="ECO:0000313" key="3">
    <source>
        <dbReference type="EMBL" id="KAK1939541.1"/>
    </source>
</evidence>
<gene>
    <name evidence="3" type="ORF">X943_000881</name>
</gene>
<feature type="compositionally biased region" description="Basic and acidic residues" evidence="1">
    <location>
        <begin position="88"/>
        <end position="99"/>
    </location>
</feature>
<reference evidence="3" key="1">
    <citation type="journal article" date="2014" name="Nucleic Acids Res.">
        <title>The evolutionary dynamics of variant antigen genes in Babesia reveal a history of genomic innovation underlying host-parasite interaction.</title>
        <authorList>
            <person name="Jackson A.P."/>
            <person name="Otto T.D."/>
            <person name="Darby A."/>
            <person name="Ramaprasad A."/>
            <person name="Xia D."/>
            <person name="Echaide I.E."/>
            <person name="Farber M."/>
            <person name="Gahlot S."/>
            <person name="Gamble J."/>
            <person name="Gupta D."/>
            <person name="Gupta Y."/>
            <person name="Jackson L."/>
            <person name="Malandrin L."/>
            <person name="Malas T.B."/>
            <person name="Moussa E."/>
            <person name="Nair M."/>
            <person name="Reid A.J."/>
            <person name="Sanders M."/>
            <person name="Sharma J."/>
            <person name="Tracey A."/>
            <person name="Quail M.A."/>
            <person name="Weir W."/>
            <person name="Wastling J.M."/>
            <person name="Hall N."/>
            <person name="Willadsen P."/>
            <person name="Lingelbach K."/>
            <person name="Shiels B."/>
            <person name="Tait A."/>
            <person name="Berriman M."/>
            <person name="Allred D.R."/>
            <person name="Pain A."/>
        </authorList>
    </citation>
    <scope>NUCLEOTIDE SEQUENCE</scope>
    <source>
        <strain evidence="3">1802A</strain>
    </source>
</reference>
<feature type="region of interest" description="Disordered" evidence="1">
    <location>
        <begin position="77"/>
        <end position="109"/>
    </location>
</feature>
<dbReference type="PANTHER" id="PTHR37066">
    <property type="entry name" value="HELICASE-ASSOCIATED"/>
    <property type="match status" value="1"/>
</dbReference>
<evidence type="ECO:0000256" key="1">
    <source>
        <dbReference type="SAM" id="MobiDB-lite"/>
    </source>
</evidence>
<sequence>MFIYFSFLFFHSCGIIDGFVYPNFTGRSLHSFNSQLPWRTSKEKQHIVRQRIDYDAIFPLYLYNNNGLTGLEVFDSSDSSSDGNTDDETSRTTDVECGTKHQNASDDIELDGESGSLLEFSRDPSTEDSAGGGDRLKISHRLWKLLMGLLIYRAKHGDYMVDPSFVFGDDDEPRLKGYRLGGELKSLIENIKLYDTDIDLYKRLMADSERSKHEYPTYDVVEAPRLLWLIGFPTAKYLKVREEWRHEVLGVKGMASRIKRAAMIKELASLHKDVKEDSEADPVRIDQVKKVLVEFVKDEYKYKRDSMVFNKKQQLPDVSNRAQVRPNLLKNIVAELLEIKQTKNSSILSYRPTRQETEGGYQYAFYHWTFEDVIECMVLFNDMYMDYNREMLIESEKNGMQFNPITFNILKPEWRVPSEELWPERFWGLPLGIWLEKFRNGDIDAKQHWLRRDILDYLQFDWGDGLKYLTFTWDKLSLGLLWYINLRGHPILEIPPNLVVSQAELVAKWGKPEEIQGLKLGYIFYSAMDQIQVLRKYYPQRYDFLNEMGVNYIFQEEVDLGYKPVPHQRFNSLSRYLKVSRDGKYLKD</sequence>
<comment type="caution">
    <text evidence="3">The sequence shown here is derived from an EMBL/GenBank/DDBJ whole genome shotgun (WGS) entry which is preliminary data.</text>
</comment>
<dbReference type="Proteomes" id="UP001195914">
    <property type="component" value="Unassembled WGS sequence"/>
</dbReference>
<dbReference type="PANTHER" id="PTHR37066:SF1">
    <property type="entry name" value="LNS2_PITP DOMAIN-CONTAINING PROTEIN"/>
    <property type="match status" value="1"/>
</dbReference>
<reference evidence="3" key="2">
    <citation type="submission" date="2021-05" db="EMBL/GenBank/DDBJ databases">
        <authorList>
            <person name="Pain A."/>
        </authorList>
    </citation>
    <scope>NUCLEOTIDE SEQUENCE</scope>
    <source>
        <strain evidence="3">1802A</strain>
    </source>
</reference>
<feature type="signal peptide" evidence="2">
    <location>
        <begin position="1"/>
        <end position="18"/>
    </location>
</feature>
<feature type="chain" id="PRO_5041997365" evidence="2">
    <location>
        <begin position="19"/>
        <end position="588"/>
    </location>
</feature>
<keyword evidence="2" id="KW-0732">Signal</keyword>
<evidence type="ECO:0000256" key="2">
    <source>
        <dbReference type="SAM" id="SignalP"/>
    </source>
</evidence>
<proteinExistence type="predicted"/>
<protein>
    <submittedName>
        <fullName evidence="3">Uncharacterized protein</fullName>
    </submittedName>
</protein>
<dbReference type="AlphaFoldDB" id="A0AAD9GJY2"/>
<name>A0AAD9GJY2_BABDI</name>